<keyword evidence="1" id="KW-0732">Signal</keyword>
<reference evidence="2 3" key="1">
    <citation type="submission" date="2015-01" db="EMBL/GenBank/DDBJ databases">
        <title>Rufibacter sp./DG31D/ whole genome sequencing.</title>
        <authorList>
            <person name="Kim M.K."/>
            <person name="Srinivasan S."/>
            <person name="Lee J.-J."/>
        </authorList>
    </citation>
    <scope>NUCLEOTIDE SEQUENCE [LARGE SCALE GENOMIC DNA]</scope>
    <source>
        <strain evidence="2 3">DG31D</strain>
    </source>
</reference>
<dbReference type="AlphaFoldDB" id="A0A0H4VTM3"/>
<dbReference type="STRING" id="1379910.TH63_19275"/>
<protein>
    <submittedName>
        <fullName evidence="2">Uncharacterized protein</fullName>
    </submittedName>
</protein>
<dbReference type="PATRIC" id="fig|1379910.4.peg.4203"/>
<feature type="chain" id="PRO_5005212157" evidence="1">
    <location>
        <begin position="26"/>
        <end position="70"/>
    </location>
</feature>
<organism evidence="2 3">
    <name type="scientific">Rufibacter radiotolerans</name>
    <dbReference type="NCBI Taxonomy" id="1379910"/>
    <lineage>
        <taxon>Bacteria</taxon>
        <taxon>Pseudomonadati</taxon>
        <taxon>Bacteroidota</taxon>
        <taxon>Cytophagia</taxon>
        <taxon>Cytophagales</taxon>
        <taxon>Hymenobacteraceae</taxon>
        <taxon>Rufibacter</taxon>
    </lineage>
</organism>
<keyword evidence="3" id="KW-1185">Reference proteome</keyword>
<evidence type="ECO:0000313" key="3">
    <source>
        <dbReference type="Proteomes" id="UP000036458"/>
    </source>
</evidence>
<dbReference type="Proteomes" id="UP000036458">
    <property type="component" value="Chromosome"/>
</dbReference>
<proteinExistence type="predicted"/>
<gene>
    <name evidence="2" type="ORF">TH63_19275</name>
</gene>
<evidence type="ECO:0000256" key="1">
    <source>
        <dbReference type="SAM" id="SignalP"/>
    </source>
</evidence>
<evidence type="ECO:0000313" key="2">
    <source>
        <dbReference type="EMBL" id="AKQ47297.1"/>
    </source>
</evidence>
<feature type="signal peptide" evidence="1">
    <location>
        <begin position="1"/>
        <end position="25"/>
    </location>
</feature>
<accession>A0A0H4VTM3</accession>
<dbReference type="PROSITE" id="PS51257">
    <property type="entry name" value="PROKAR_LIPOPROTEIN"/>
    <property type="match status" value="1"/>
</dbReference>
<sequence length="70" mass="7699">MLEKITMKKTLFLSALLAGVLGFTACDSKTENKMEEQAEIVETHAEMAGDTALAREARQVKDSIDEVDPK</sequence>
<dbReference type="EMBL" id="CP010777">
    <property type="protein sequence ID" value="AKQ47297.1"/>
    <property type="molecule type" value="Genomic_DNA"/>
</dbReference>
<name>A0A0H4VTM3_9BACT</name>
<dbReference type="KEGG" id="ruf:TH63_19275"/>